<dbReference type="PANTHER" id="PTHR30055:SF234">
    <property type="entry name" value="HTH-TYPE TRANSCRIPTIONAL REGULATOR BETI"/>
    <property type="match status" value="1"/>
</dbReference>
<dbReference type="InterPro" id="IPR050109">
    <property type="entry name" value="HTH-type_TetR-like_transc_reg"/>
</dbReference>
<dbReference type="PROSITE" id="PS50977">
    <property type="entry name" value="HTH_TETR_2"/>
    <property type="match status" value="1"/>
</dbReference>
<evidence type="ECO:0000256" key="3">
    <source>
        <dbReference type="ARBA" id="ARBA00023163"/>
    </source>
</evidence>
<dbReference type="Gene3D" id="1.10.357.10">
    <property type="entry name" value="Tetracycline Repressor, domain 2"/>
    <property type="match status" value="1"/>
</dbReference>
<evidence type="ECO:0000259" key="4">
    <source>
        <dbReference type="PROSITE" id="PS50977"/>
    </source>
</evidence>
<dbReference type="Gene3D" id="1.10.10.60">
    <property type="entry name" value="Homeodomain-like"/>
    <property type="match status" value="1"/>
</dbReference>
<dbReference type="InterPro" id="IPR036271">
    <property type="entry name" value="Tet_transcr_reg_TetR-rel_C_sf"/>
</dbReference>
<dbReference type="AlphaFoldDB" id="A0A3B0SJP6"/>
<keyword evidence="3" id="KW-0804">Transcription</keyword>
<reference evidence="5" key="1">
    <citation type="submission" date="2018-06" db="EMBL/GenBank/DDBJ databases">
        <authorList>
            <person name="Zhirakovskaya E."/>
        </authorList>
    </citation>
    <scope>NUCLEOTIDE SEQUENCE</scope>
</reference>
<protein>
    <recommendedName>
        <fullName evidence="4">HTH tetR-type domain-containing protein</fullName>
    </recommendedName>
</protein>
<dbReference type="InterPro" id="IPR009057">
    <property type="entry name" value="Homeodomain-like_sf"/>
</dbReference>
<organism evidence="5">
    <name type="scientific">hydrothermal vent metagenome</name>
    <dbReference type="NCBI Taxonomy" id="652676"/>
    <lineage>
        <taxon>unclassified sequences</taxon>
        <taxon>metagenomes</taxon>
        <taxon>ecological metagenomes</taxon>
    </lineage>
</organism>
<evidence type="ECO:0000256" key="2">
    <source>
        <dbReference type="ARBA" id="ARBA00023125"/>
    </source>
</evidence>
<keyword evidence="2" id="KW-0238">DNA-binding</keyword>
<accession>A0A3B0SJP6</accession>
<dbReference type="PANTHER" id="PTHR30055">
    <property type="entry name" value="HTH-TYPE TRANSCRIPTIONAL REGULATOR RUTR"/>
    <property type="match status" value="1"/>
</dbReference>
<sequence length="183" mass="19614">MARYQAGLRTEARIVEATRDLLGEVGLEGTTLKAICGRASVQAGSFYNLFASKEAVVVRVVSEAIAAVAPEPAEDATVEDLVEAYIQFIQGDPTLAAVYTEIAITGALNDGPMRDRIARHHRQRLEIFADAVRQSVPGISPKNAVTRAELLLAALHGLAFHLALEPDFDFAGLARRVAGFTVS</sequence>
<feature type="domain" description="HTH tetR-type" evidence="4">
    <location>
        <begin position="8"/>
        <end position="68"/>
    </location>
</feature>
<proteinExistence type="predicted"/>
<name>A0A3B0SJP6_9ZZZZ</name>
<dbReference type="PRINTS" id="PR00455">
    <property type="entry name" value="HTHTETR"/>
</dbReference>
<dbReference type="GO" id="GO:0003700">
    <property type="term" value="F:DNA-binding transcription factor activity"/>
    <property type="evidence" value="ECO:0007669"/>
    <property type="project" value="TreeGrafter"/>
</dbReference>
<dbReference type="SUPFAM" id="SSF46689">
    <property type="entry name" value="Homeodomain-like"/>
    <property type="match status" value="1"/>
</dbReference>
<keyword evidence="1" id="KW-0805">Transcription regulation</keyword>
<dbReference type="InterPro" id="IPR001647">
    <property type="entry name" value="HTH_TetR"/>
</dbReference>
<evidence type="ECO:0000256" key="1">
    <source>
        <dbReference type="ARBA" id="ARBA00023015"/>
    </source>
</evidence>
<dbReference type="SUPFAM" id="SSF48498">
    <property type="entry name" value="Tetracyclin repressor-like, C-terminal domain"/>
    <property type="match status" value="1"/>
</dbReference>
<gene>
    <name evidence="5" type="ORF">MNBD_ACTINO02-2769</name>
</gene>
<evidence type="ECO:0000313" key="5">
    <source>
        <dbReference type="EMBL" id="VAW01177.1"/>
    </source>
</evidence>
<dbReference type="EMBL" id="UOEK01000204">
    <property type="protein sequence ID" value="VAW01177.1"/>
    <property type="molecule type" value="Genomic_DNA"/>
</dbReference>
<dbReference type="GO" id="GO:0000976">
    <property type="term" value="F:transcription cis-regulatory region binding"/>
    <property type="evidence" value="ECO:0007669"/>
    <property type="project" value="TreeGrafter"/>
</dbReference>
<dbReference type="Pfam" id="PF00440">
    <property type="entry name" value="TetR_N"/>
    <property type="match status" value="1"/>
</dbReference>